<organism evidence="6 7">
    <name type="scientific">Tulasnella calospora MUT 4182</name>
    <dbReference type="NCBI Taxonomy" id="1051891"/>
    <lineage>
        <taxon>Eukaryota</taxon>
        <taxon>Fungi</taxon>
        <taxon>Dikarya</taxon>
        <taxon>Basidiomycota</taxon>
        <taxon>Agaricomycotina</taxon>
        <taxon>Agaricomycetes</taxon>
        <taxon>Cantharellales</taxon>
        <taxon>Tulasnellaceae</taxon>
        <taxon>Tulasnella</taxon>
    </lineage>
</organism>
<gene>
    <name evidence="6" type="ORF">M407DRAFT_20731</name>
</gene>
<reference evidence="7" key="2">
    <citation type="submission" date="2015-01" db="EMBL/GenBank/DDBJ databases">
        <title>Evolutionary Origins and Diversification of the Mycorrhizal Mutualists.</title>
        <authorList>
            <consortium name="DOE Joint Genome Institute"/>
            <consortium name="Mycorrhizal Genomics Consortium"/>
            <person name="Kohler A."/>
            <person name="Kuo A."/>
            <person name="Nagy L.G."/>
            <person name="Floudas D."/>
            <person name="Copeland A."/>
            <person name="Barry K.W."/>
            <person name="Cichocki N."/>
            <person name="Veneault-Fourrey C."/>
            <person name="LaButti K."/>
            <person name="Lindquist E.A."/>
            <person name="Lipzen A."/>
            <person name="Lundell T."/>
            <person name="Morin E."/>
            <person name="Murat C."/>
            <person name="Riley R."/>
            <person name="Ohm R."/>
            <person name="Sun H."/>
            <person name="Tunlid A."/>
            <person name="Henrissat B."/>
            <person name="Grigoriev I.V."/>
            <person name="Hibbett D.S."/>
            <person name="Martin F."/>
        </authorList>
    </citation>
    <scope>NUCLEOTIDE SEQUENCE [LARGE SCALE GENOMIC DNA]</scope>
    <source>
        <strain evidence="7">MUT 4182</strain>
    </source>
</reference>
<keyword evidence="7" id="KW-1185">Reference proteome</keyword>
<evidence type="ECO:0000313" key="6">
    <source>
        <dbReference type="EMBL" id="KIO30267.1"/>
    </source>
</evidence>
<protein>
    <recommendedName>
        <fullName evidence="5">SHSP domain-containing protein</fullName>
    </recommendedName>
</protein>
<dbReference type="EMBL" id="KN822974">
    <property type="protein sequence ID" value="KIO30267.1"/>
    <property type="molecule type" value="Genomic_DNA"/>
</dbReference>
<sequence length="190" mass="20997">MSLTRSLLNEFRPFFRLLDDPFYATGDPFSVVPRQQRSGRDGDALQNFWDTNRNGPTVRSPHVHLNDAEGKYLVEAELPGIKKENLDISIGDNGRSLTIKGHASASSDDTAQQALASASGCQIGSTEVAKTDTPEAQQPTQRWSTRSSFERTIWLPRPVDAQNVSAKLDHGILTLEIPKLQAQTQRIAIN</sequence>
<dbReference type="PROSITE" id="PS01031">
    <property type="entry name" value="SHSP"/>
    <property type="match status" value="1"/>
</dbReference>
<accession>A0A0C3M979</accession>
<feature type="compositionally biased region" description="Polar residues" evidence="4">
    <location>
        <begin position="134"/>
        <end position="145"/>
    </location>
</feature>
<dbReference type="STRING" id="1051891.A0A0C3M979"/>
<evidence type="ECO:0000256" key="4">
    <source>
        <dbReference type="SAM" id="MobiDB-lite"/>
    </source>
</evidence>
<dbReference type="PANTHER" id="PTHR11527">
    <property type="entry name" value="HEAT-SHOCK PROTEIN 20 FAMILY MEMBER"/>
    <property type="match status" value="1"/>
</dbReference>
<proteinExistence type="inferred from homology"/>
<dbReference type="InterPro" id="IPR031107">
    <property type="entry name" value="Small_HSP"/>
</dbReference>
<dbReference type="CDD" id="cd06464">
    <property type="entry name" value="ACD_sHsps-like"/>
    <property type="match status" value="1"/>
</dbReference>
<keyword evidence="1" id="KW-0346">Stress response</keyword>
<evidence type="ECO:0000313" key="7">
    <source>
        <dbReference type="Proteomes" id="UP000054248"/>
    </source>
</evidence>
<dbReference type="SUPFAM" id="SSF49764">
    <property type="entry name" value="HSP20-like chaperones"/>
    <property type="match status" value="1"/>
</dbReference>
<dbReference type="InterPro" id="IPR002068">
    <property type="entry name" value="A-crystallin/Hsp20_dom"/>
</dbReference>
<feature type="region of interest" description="Disordered" evidence="4">
    <location>
        <begin position="126"/>
        <end position="145"/>
    </location>
</feature>
<dbReference type="Pfam" id="PF00011">
    <property type="entry name" value="HSP20"/>
    <property type="match status" value="1"/>
</dbReference>
<comment type="similarity">
    <text evidence="2 3">Belongs to the small heat shock protein (HSP20) family.</text>
</comment>
<evidence type="ECO:0000256" key="3">
    <source>
        <dbReference type="RuleBase" id="RU003616"/>
    </source>
</evidence>
<feature type="domain" description="SHSP" evidence="5">
    <location>
        <begin position="54"/>
        <end position="190"/>
    </location>
</feature>
<dbReference type="Proteomes" id="UP000054248">
    <property type="component" value="Unassembled WGS sequence"/>
</dbReference>
<dbReference type="Gene3D" id="2.60.40.790">
    <property type="match status" value="1"/>
</dbReference>
<evidence type="ECO:0000259" key="5">
    <source>
        <dbReference type="PROSITE" id="PS01031"/>
    </source>
</evidence>
<evidence type="ECO:0000256" key="2">
    <source>
        <dbReference type="PROSITE-ProRule" id="PRU00285"/>
    </source>
</evidence>
<evidence type="ECO:0000256" key="1">
    <source>
        <dbReference type="ARBA" id="ARBA00023016"/>
    </source>
</evidence>
<reference evidence="6 7" key="1">
    <citation type="submission" date="2014-04" db="EMBL/GenBank/DDBJ databases">
        <authorList>
            <consortium name="DOE Joint Genome Institute"/>
            <person name="Kuo A."/>
            <person name="Girlanda M."/>
            <person name="Perotto S."/>
            <person name="Kohler A."/>
            <person name="Nagy L.G."/>
            <person name="Floudas D."/>
            <person name="Copeland A."/>
            <person name="Barry K.W."/>
            <person name="Cichocki N."/>
            <person name="Veneault-Fourrey C."/>
            <person name="LaButti K."/>
            <person name="Lindquist E.A."/>
            <person name="Lipzen A."/>
            <person name="Lundell T."/>
            <person name="Morin E."/>
            <person name="Murat C."/>
            <person name="Sun H."/>
            <person name="Tunlid A."/>
            <person name="Henrissat B."/>
            <person name="Grigoriev I.V."/>
            <person name="Hibbett D.S."/>
            <person name="Martin F."/>
            <person name="Nordberg H.P."/>
            <person name="Cantor M.N."/>
            <person name="Hua S.X."/>
        </authorList>
    </citation>
    <scope>NUCLEOTIDE SEQUENCE [LARGE SCALE GENOMIC DNA]</scope>
    <source>
        <strain evidence="6 7">MUT 4182</strain>
    </source>
</reference>
<dbReference type="AlphaFoldDB" id="A0A0C3M979"/>
<dbReference type="HOGENOM" id="CLU_046737_1_3_1"/>
<dbReference type="OrthoDB" id="1431247at2759"/>
<dbReference type="InterPro" id="IPR008978">
    <property type="entry name" value="HSP20-like_chaperone"/>
</dbReference>
<name>A0A0C3M979_9AGAM</name>